<gene>
    <name evidence="1" type="ORF">G1H11_13140</name>
</gene>
<dbReference type="GO" id="GO:0008168">
    <property type="term" value="F:methyltransferase activity"/>
    <property type="evidence" value="ECO:0007669"/>
    <property type="project" value="UniProtKB-KW"/>
</dbReference>
<dbReference type="Proteomes" id="UP000469185">
    <property type="component" value="Unassembled WGS sequence"/>
</dbReference>
<dbReference type="SUPFAM" id="SSF53335">
    <property type="entry name" value="S-adenosyl-L-methionine-dependent methyltransferases"/>
    <property type="match status" value="1"/>
</dbReference>
<protein>
    <submittedName>
        <fullName evidence="1">Class I SAM-dependent methyltransferase</fullName>
    </submittedName>
</protein>
<dbReference type="Gene3D" id="3.40.50.150">
    <property type="entry name" value="Vaccinia Virus protein VP39"/>
    <property type="match status" value="1"/>
</dbReference>
<dbReference type="RefSeq" id="WP_163819023.1">
    <property type="nucleotide sequence ID" value="NZ_JAAGOB010000006.1"/>
</dbReference>
<dbReference type="GO" id="GO:0032259">
    <property type="term" value="P:methylation"/>
    <property type="evidence" value="ECO:0007669"/>
    <property type="project" value="UniProtKB-KW"/>
</dbReference>
<organism evidence="1 2">
    <name type="scientific">Phytoactinopolyspora alkaliphila</name>
    <dbReference type="NCBI Taxonomy" id="1783498"/>
    <lineage>
        <taxon>Bacteria</taxon>
        <taxon>Bacillati</taxon>
        <taxon>Actinomycetota</taxon>
        <taxon>Actinomycetes</taxon>
        <taxon>Jiangellales</taxon>
        <taxon>Jiangellaceae</taxon>
        <taxon>Phytoactinopolyspora</taxon>
    </lineage>
</organism>
<dbReference type="EMBL" id="JAAGOB010000006">
    <property type="protein sequence ID" value="NED96255.1"/>
    <property type="molecule type" value="Genomic_DNA"/>
</dbReference>
<keyword evidence="1" id="KW-0489">Methyltransferase</keyword>
<keyword evidence="2" id="KW-1185">Reference proteome</keyword>
<evidence type="ECO:0000313" key="2">
    <source>
        <dbReference type="Proteomes" id="UP000469185"/>
    </source>
</evidence>
<evidence type="ECO:0000313" key="1">
    <source>
        <dbReference type="EMBL" id="NED96255.1"/>
    </source>
</evidence>
<dbReference type="InterPro" id="IPR029063">
    <property type="entry name" value="SAM-dependent_MTases_sf"/>
</dbReference>
<keyword evidence="1" id="KW-0808">Transferase</keyword>
<sequence>MPGINASAHDEGLVRVYGPVTWQVYDELDSSLNPRSPDWLHELAADLTPANGNVLDAGCRDAAHLVQLMRAHPSVRGLGIDPVPLHIKKAQSLVVENGLQDRVEVMLSDIESAAATGKQFDFVWCRDVLEQVADLQTATRALASLTRPTGSLLVFTTVATDLLSPSESTLLSRHLANVPANLSRSTVEDAFTAAGLEVIQRDEIGTEWREWAEERHAPASTALLRLARLRRDRARLDALHGSDIVDHVEANLHWEVYQFVGKLAPVVYVLRPTAAG</sequence>
<name>A0A6N9YMT4_9ACTN</name>
<dbReference type="Pfam" id="PF13489">
    <property type="entry name" value="Methyltransf_23"/>
    <property type="match status" value="1"/>
</dbReference>
<comment type="caution">
    <text evidence="1">The sequence shown here is derived from an EMBL/GenBank/DDBJ whole genome shotgun (WGS) entry which is preliminary data.</text>
</comment>
<accession>A0A6N9YMT4</accession>
<proteinExistence type="predicted"/>
<reference evidence="1 2" key="1">
    <citation type="submission" date="2020-02" db="EMBL/GenBank/DDBJ databases">
        <authorList>
            <person name="Li X.-J."/>
            <person name="Feng X.-M."/>
        </authorList>
    </citation>
    <scope>NUCLEOTIDE SEQUENCE [LARGE SCALE GENOMIC DNA]</scope>
    <source>
        <strain evidence="1 2">CGMCC 4.7225</strain>
    </source>
</reference>
<dbReference type="AlphaFoldDB" id="A0A6N9YMT4"/>